<accession>A0A4Z0D8H6</accession>
<dbReference type="EMBL" id="SRIB01000003">
    <property type="protein sequence ID" value="TFZ41171.1"/>
    <property type="molecule type" value="Genomic_DNA"/>
</dbReference>
<sequence length="76" mass="9034">MAQVNFRLPVILSESDIMFRQLQYLCNNGCKCKKYQEFVKAYEEVSQINLTLAEIGIEEDMIDLMYYEMNLGHRFL</sequence>
<reference evidence="1 2" key="1">
    <citation type="submission" date="2019-03" db="EMBL/GenBank/DDBJ databases">
        <title>Draft genome sequence data and analysis of a Fermenting Bacterium, Soehngenia longevitae strain 1933PT, isolated from petroleum reservoir in Azerbaijan.</title>
        <authorList>
            <person name="Grouzdev D.S."/>
            <person name="Bidzhieva S.K."/>
            <person name="Sokolova D.S."/>
            <person name="Tourova T.P."/>
            <person name="Poltaraus A.B."/>
            <person name="Nazina T.N."/>
        </authorList>
    </citation>
    <scope>NUCLEOTIDE SEQUENCE [LARGE SCALE GENOMIC DNA]</scope>
    <source>
        <strain evidence="1 2">1933P</strain>
    </source>
</reference>
<protein>
    <submittedName>
        <fullName evidence="1">Uncharacterized protein</fullName>
    </submittedName>
</protein>
<evidence type="ECO:0000313" key="2">
    <source>
        <dbReference type="Proteomes" id="UP000298381"/>
    </source>
</evidence>
<dbReference type="Proteomes" id="UP000298381">
    <property type="component" value="Unassembled WGS sequence"/>
</dbReference>
<evidence type="ECO:0000313" key="1">
    <source>
        <dbReference type="EMBL" id="TFZ41171.1"/>
    </source>
</evidence>
<proteinExistence type="predicted"/>
<gene>
    <name evidence="1" type="ORF">E4100_03475</name>
</gene>
<keyword evidence="2" id="KW-1185">Reference proteome</keyword>
<dbReference type="AlphaFoldDB" id="A0A4Z0D8H6"/>
<dbReference type="OrthoDB" id="1634058at2"/>
<name>A0A4Z0D8H6_9FIRM</name>
<dbReference type="RefSeq" id="WP_135270652.1">
    <property type="nucleotide sequence ID" value="NZ_SRIB01000003.1"/>
</dbReference>
<organism evidence="1 2">
    <name type="scientific">Soehngenia longivitae</name>
    <dbReference type="NCBI Taxonomy" id="2562294"/>
    <lineage>
        <taxon>Bacteria</taxon>
        <taxon>Bacillati</taxon>
        <taxon>Bacillota</taxon>
        <taxon>Tissierellia</taxon>
        <taxon>Tissierellales</taxon>
        <taxon>Tissierellaceae</taxon>
        <taxon>Soehngenia</taxon>
    </lineage>
</organism>
<comment type="caution">
    <text evidence="1">The sequence shown here is derived from an EMBL/GenBank/DDBJ whole genome shotgun (WGS) entry which is preliminary data.</text>
</comment>